<evidence type="ECO:0000256" key="7">
    <source>
        <dbReference type="SAM" id="MobiDB-lite"/>
    </source>
</evidence>
<sequence length="380" mass="41402">MTTHSTDSKSPSHPDAAADPRLQYGDTATLDHQLHDLLAARGNHAHHADGVKATNSNPVTYQQIQAVVADDFTTMDQQVFGTLNSRVKLVMAVSQHVIDAGGKRMRPLISLLCSRICDDRPSAKAMRLGAITEMLHTATLVHDDVIDASGMRRGKPTANATWDNPTAVLVGDYLIARAFNLLVEFGSLPLLKLFSDGTCDIAEGEVLQLQHQHDPEATESDYMRIIDGKTSRLFMLAAQGVSILHNRPEYDAAFVTFGQHFGNAFQIIDDILDFTGDSAVLGKNVGDDIAEGKPTLPLIKALEFTEGDTHETLRLAIQTGKVTDASVIIDIVQASGALDYCRDKAEHESQLARASVLTLPPSPYRQGLLDLIELAQQRLY</sequence>
<dbReference type="PANTHER" id="PTHR12001">
    <property type="entry name" value="GERANYLGERANYL PYROPHOSPHATE SYNTHASE"/>
    <property type="match status" value="1"/>
</dbReference>
<gene>
    <name evidence="8" type="primary">ispB</name>
    <name evidence="8" type="ORF">NCTC11091_00629</name>
</gene>
<dbReference type="PANTHER" id="PTHR12001:SF69">
    <property type="entry name" value="ALL TRANS-POLYPRENYL-DIPHOSPHATE SYNTHASE PDSS1"/>
    <property type="match status" value="1"/>
</dbReference>
<keyword evidence="4" id="KW-0479">Metal-binding</keyword>
<dbReference type="SFLD" id="SFLDS00005">
    <property type="entry name" value="Isoprenoid_Synthase_Type_I"/>
    <property type="match status" value="1"/>
</dbReference>
<dbReference type="InterPro" id="IPR033749">
    <property type="entry name" value="Polyprenyl_synt_CS"/>
</dbReference>
<keyword evidence="5" id="KW-0460">Magnesium</keyword>
<evidence type="ECO:0000313" key="8">
    <source>
        <dbReference type="EMBL" id="STY94855.1"/>
    </source>
</evidence>
<evidence type="ECO:0000256" key="1">
    <source>
        <dbReference type="ARBA" id="ARBA00001946"/>
    </source>
</evidence>
<organism evidence="8 9">
    <name type="scientific">Faucicola atlantae</name>
    <dbReference type="NCBI Taxonomy" id="34059"/>
    <lineage>
        <taxon>Bacteria</taxon>
        <taxon>Pseudomonadati</taxon>
        <taxon>Pseudomonadota</taxon>
        <taxon>Gammaproteobacteria</taxon>
        <taxon>Moraxellales</taxon>
        <taxon>Moraxellaceae</taxon>
        <taxon>Faucicola</taxon>
    </lineage>
</organism>
<protein>
    <submittedName>
        <fullName evidence="8">Octaprenyl-diphosphate synthase</fullName>
        <ecNumber evidence="8">2.5.1.90</ecNumber>
    </submittedName>
</protein>
<evidence type="ECO:0000256" key="2">
    <source>
        <dbReference type="ARBA" id="ARBA00006706"/>
    </source>
</evidence>
<evidence type="ECO:0000313" key="9">
    <source>
        <dbReference type="Proteomes" id="UP000255193"/>
    </source>
</evidence>
<dbReference type="CDD" id="cd00685">
    <property type="entry name" value="Trans_IPPS_HT"/>
    <property type="match status" value="1"/>
</dbReference>
<evidence type="ECO:0000256" key="5">
    <source>
        <dbReference type="ARBA" id="ARBA00022842"/>
    </source>
</evidence>
<dbReference type="InterPro" id="IPR008949">
    <property type="entry name" value="Isoprenoid_synthase_dom_sf"/>
</dbReference>
<feature type="compositionally biased region" description="Basic and acidic residues" evidence="7">
    <location>
        <begin position="1"/>
        <end position="18"/>
    </location>
</feature>
<proteinExistence type="inferred from homology"/>
<dbReference type="SUPFAM" id="SSF48576">
    <property type="entry name" value="Terpenoid synthases"/>
    <property type="match status" value="1"/>
</dbReference>
<evidence type="ECO:0000256" key="4">
    <source>
        <dbReference type="ARBA" id="ARBA00022723"/>
    </source>
</evidence>
<dbReference type="InterPro" id="IPR000092">
    <property type="entry name" value="Polyprenyl_synt"/>
</dbReference>
<dbReference type="AlphaFoldDB" id="A0A378Q2I4"/>
<reference evidence="8 9" key="1">
    <citation type="submission" date="2018-06" db="EMBL/GenBank/DDBJ databases">
        <authorList>
            <consortium name="Pathogen Informatics"/>
            <person name="Doyle S."/>
        </authorList>
    </citation>
    <scope>NUCLEOTIDE SEQUENCE [LARGE SCALE GENOMIC DNA]</scope>
    <source>
        <strain evidence="8 9">NCTC11091</strain>
    </source>
</reference>
<feature type="region of interest" description="Disordered" evidence="7">
    <location>
        <begin position="1"/>
        <end position="21"/>
    </location>
</feature>
<dbReference type="GO" id="GO:0046872">
    <property type="term" value="F:metal ion binding"/>
    <property type="evidence" value="ECO:0007669"/>
    <property type="project" value="UniProtKB-KW"/>
</dbReference>
<evidence type="ECO:0000256" key="3">
    <source>
        <dbReference type="ARBA" id="ARBA00022679"/>
    </source>
</evidence>
<name>A0A378Q2I4_9GAMM</name>
<accession>A0A378Q2I4</accession>
<dbReference type="PROSITE" id="PS00444">
    <property type="entry name" value="POLYPRENYL_SYNTHASE_2"/>
    <property type="match status" value="1"/>
</dbReference>
<dbReference type="GO" id="GO:0106350">
    <property type="term" value="F:all-trans-octaprenyl-diphosphate synthase activity"/>
    <property type="evidence" value="ECO:0007669"/>
    <property type="project" value="UniProtKB-EC"/>
</dbReference>
<dbReference type="Pfam" id="PF00348">
    <property type="entry name" value="polyprenyl_synt"/>
    <property type="match status" value="1"/>
</dbReference>
<dbReference type="EMBL" id="UGQA01000001">
    <property type="protein sequence ID" value="STY94855.1"/>
    <property type="molecule type" value="Genomic_DNA"/>
</dbReference>
<dbReference type="GO" id="GO:0008299">
    <property type="term" value="P:isoprenoid biosynthetic process"/>
    <property type="evidence" value="ECO:0007669"/>
    <property type="project" value="InterPro"/>
</dbReference>
<dbReference type="Proteomes" id="UP000255193">
    <property type="component" value="Unassembled WGS sequence"/>
</dbReference>
<comment type="similarity">
    <text evidence="2 6">Belongs to the FPP/GGPP synthase family.</text>
</comment>
<comment type="cofactor">
    <cofactor evidence="1">
        <name>Mg(2+)</name>
        <dbReference type="ChEBI" id="CHEBI:18420"/>
    </cofactor>
</comment>
<keyword evidence="3 6" id="KW-0808">Transferase</keyword>
<dbReference type="Gene3D" id="1.10.600.10">
    <property type="entry name" value="Farnesyl Diphosphate Synthase"/>
    <property type="match status" value="1"/>
</dbReference>
<evidence type="ECO:0000256" key="6">
    <source>
        <dbReference type="RuleBase" id="RU004466"/>
    </source>
</evidence>
<dbReference type="PROSITE" id="PS00723">
    <property type="entry name" value="POLYPRENYL_SYNTHASE_1"/>
    <property type="match status" value="1"/>
</dbReference>
<dbReference type="EC" id="2.5.1.90" evidence="8"/>